<comment type="caution">
    <text evidence="4">The sequence shown here is derived from an EMBL/GenBank/DDBJ whole genome shotgun (WGS) entry which is preliminary data.</text>
</comment>
<evidence type="ECO:0000256" key="2">
    <source>
        <dbReference type="SAM" id="MobiDB-lite"/>
    </source>
</evidence>
<organism evidence="4 5">
    <name type="scientific">Nannocystis pusilla</name>
    <dbReference type="NCBI Taxonomy" id="889268"/>
    <lineage>
        <taxon>Bacteria</taxon>
        <taxon>Pseudomonadati</taxon>
        <taxon>Myxococcota</taxon>
        <taxon>Polyangia</taxon>
        <taxon>Nannocystales</taxon>
        <taxon>Nannocystaceae</taxon>
        <taxon>Nannocystis</taxon>
    </lineage>
</organism>
<evidence type="ECO:0000313" key="5">
    <source>
        <dbReference type="Proteomes" id="UP001150924"/>
    </source>
</evidence>
<feature type="compositionally biased region" description="Basic and acidic residues" evidence="2">
    <location>
        <begin position="1"/>
        <end position="15"/>
    </location>
</feature>
<keyword evidence="1" id="KW-0479">Metal-binding</keyword>
<dbReference type="PROSITE" id="PS50966">
    <property type="entry name" value="ZF_SWIM"/>
    <property type="match status" value="1"/>
</dbReference>
<gene>
    <name evidence="4" type="ORF">OV079_43360</name>
</gene>
<proteinExistence type="predicted"/>
<sequence>MSEETKEPESSKPEEQLSDPRTPVRLGYAGASQLEAGESASKLQIFANTERPPVRAEGALKQPLLVREALSALYEVVSSDFRYVPKDRTAYLAYQRLKKQTAGQSAWQAQQAYFDWLARNDPSAWVVLDPVVTVHPDKLLFEVFSKDEGAYAQMAIDWSAIERSGELQHGTTNIDFSKALFDGVQRVRSYRETKLTIGTDAVSVASDATRPPVIEKSIQLPDSWLRGFLQVQAAATLPTTAVRIAAIDLYNVLRHLRLNADKKQGGRGVRVELVPGEPPRLVLEPWELVLATSAGPFTGRQPALVRIWGRRRLGLLRRLLPFVETVDIHLLGSGLPSFYVLRAGPVTFTLGLSGFTSANWSQAVGFDQLLPRDRNEESAAVLSAVLKKLGEVWVASADELAKATKKPIADVRAALQKACQHGQVMYDLSEDRYRYRPLLGGAIDLGRLVYRNPREKVAHDLVAKGAVKIASENRIYGVGLELTGKVTVTADRRDYRPQLTLDDDGRVRGAECTCAFYRKHKLKEGPCAHLIALRIAQAQEEERRRQARGSERGTITLETRTYARRLPPAPGATGESEEIVQLSLDRQRLRIRWGPRGAAKLRVQSFVFGSVAEARAAFFERVDDLEARGFLDGSAG</sequence>
<keyword evidence="1" id="KW-0862">Zinc</keyword>
<feature type="region of interest" description="Disordered" evidence="2">
    <location>
        <begin position="1"/>
        <end position="30"/>
    </location>
</feature>
<dbReference type="Proteomes" id="UP001150924">
    <property type="component" value="Unassembled WGS sequence"/>
</dbReference>
<dbReference type="AlphaFoldDB" id="A0A9X3EXY1"/>
<keyword evidence="1" id="KW-0863">Zinc-finger</keyword>
<reference evidence="4" key="1">
    <citation type="submission" date="2022-11" db="EMBL/GenBank/DDBJ databases">
        <title>Minimal conservation of predation-associated metabolite biosynthetic gene clusters underscores biosynthetic potential of Myxococcota including descriptions for ten novel species: Archangium lansinium sp. nov., Myxococcus landrumus sp. nov., Nannocystis bai.</title>
        <authorList>
            <person name="Ahearne A."/>
            <person name="Stevens C."/>
            <person name="Phillips K."/>
        </authorList>
    </citation>
    <scope>NUCLEOTIDE SEQUENCE</scope>
    <source>
        <strain evidence="4">Na p29</strain>
    </source>
</reference>
<dbReference type="RefSeq" id="WP_267775611.1">
    <property type="nucleotide sequence ID" value="NZ_JAPNKE010000002.1"/>
</dbReference>
<evidence type="ECO:0000313" key="4">
    <source>
        <dbReference type="EMBL" id="MCY1012262.1"/>
    </source>
</evidence>
<feature type="domain" description="SWIM-type" evidence="3">
    <location>
        <begin position="495"/>
        <end position="538"/>
    </location>
</feature>
<protein>
    <submittedName>
        <fullName evidence="4">SWIM zinc finger family protein</fullName>
    </submittedName>
</protein>
<evidence type="ECO:0000256" key="1">
    <source>
        <dbReference type="PROSITE-ProRule" id="PRU00325"/>
    </source>
</evidence>
<dbReference type="GO" id="GO:0008270">
    <property type="term" value="F:zinc ion binding"/>
    <property type="evidence" value="ECO:0007669"/>
    <property type="project" value="UniProtKB-KW"/>
</dbReference>
<keyword evidence="5" id="KW-1185">Reference proteome</keyword>
<dbReference type="EMBL" id="JAPNKE010000002">
    <property type="protein sequence ID" value="MCY1012262.1"/>
    <property type="molecule type" value="Genomic_DNA"/>
</dbReference>
<evidence type="ECO:0000259" key="3">
    <source>
        <dbReference type="PROSITE" id="PS50966"/>
    </source>
</evidence>
<name>A0A9X3EXY1_9BACT</name>
<accession>A0A9X3EXY1</accession>
<dbReference type="InterPro" id="IPR007527">
    <property type="entry name" value="Znf_SWIM"/>
</dbReference>